<dbReference type="AlphaFoldDB" id="A0A1G4XPU9"/>
<feature type="transmembrane region" description="Helical" evidence="3">
    <location>
        <begin position="193"/>
        <end position="219"/>
    </location>
</feature>
<keyword evidence="3" id="KW-0472">Membrane</keyword>
<keyword evidence="6" id="KW-1185">Reference proteome</keyword>
<dbReference type="EMBL" id="FMUH01000002">
    <property type="protein sequence ID" value="SCX43241.1"/>
    <property type="molecule type" value="Genomic_DNA"/>
</dbReference>
<dbReference type="PANTHER" id="PTHR33392">
    <property type="entry name" value="POLYISOPRENYL-TEICHOIC ACID--PEPTIDOGLYCAN TEICHOIC ACID TRANSFERASE TAGU"/>
    <property type="match status" value="1"/>
</dbReference>
<reference evidence="6" key="1">
    <citation type="submission" date="2016-10" db="EMBL/GenBank/DDBJ databases">
        <authorList>
            <person name="Varghese N."/>
            <person name="Submissions S."/>
        </authorList>
    </citation>
    <scope>NUCLEOTIDE SEQUENCE [LARGE SCALE GENOMIC DNA]</scope>
    <source>
        <strain evidence="6">DSM 45722</strain>
    </source>
</reference>
<feature type="transmembrane region" description="Helical" evidence="3">
    <location>
        <begin position="161"/>
        <end position="181"/>
    </location>
</feature>
<gene>
    <name evidence="5" type="ORF">SAMN03159343_1196</name>
</gene>
<organism evidence="5 6">
    <name type="scientific">Klenkia marina</name>
    <dbReference type="NCBI Taxonomy" id="1960309"/>
    <lineage>
        <taxon>Bacteria</taxon>
        <taxon>Bacillati</taxon>
        <taxon>Actinomycetota</taxon>
        <taxon>Actinomycetes</taxon>
        <taxon>Geodermatophilales</taxon>
        <taxon>Geodermatophilaceae</taxon>
        <taxon>Klenkia</taxon>
    </lineage>
</organism>
<dbReference type="PANTHER" id="PTHR33392:SF6">
    <property type="entry name" value="POLYISOPRENYL-TEICHOIC ACID--PEPTIDOGLYCAN TEICHOIC ACID TRANSFERASE TAGU"/>
    <property type="match status" value="1"/>
</dbReference>
<feature type="compositionally biased region" description="Polar residues" evidence="2">
    <location>
        <begin position="69"/>
        <end position="84"/>
    </location>
</feature>
<evidence type="ECO:0000256" key="3">
    <source>
        <dbReference type="SAM" id="Phobius"/>
    </source>
</evidence>
<dbReference type="STRING" id="1960309.SAMN03159343_1196"/>
<dbReference type="InterPro" id="IPR050922">
    <property type="entry name" value="LytR/CpsA/Psr_CW_biosynth"/>
</dbReference>
<name>A0A1G4XPU9_9ACTN</name>
<feature type="transmembrane region" description="Helical" evidence="3">
    <location>
        <begin position="231"/>
        <end position="251"/>
    </location>
</feature>
<dbReference type="Pfam" id="PF03816">
    <property type="entry name" value="LytR_cpsA_psr"/>
    <property type="match status" value="1"/>
</dbReference>
<feature type="domain" description="Cell envelope-related transcriptional attenuator" evidence="4">
    <location>
        <begin position="306"/>
        <end position="485"/>
    </location>
</feature>
<feature type="transmembrane region" description="Helical" evidence="3">
    <location>
        <begin position="135"/>
        <end position="155"/>
    </location>
</feature>
<accession>A0A1G4XPU9</accession>
<feature type="region of interest" description="Disordered" evidence="2">
    <location>
        <begin position="1"/>
        <end position="129"/>
    </location>
</feature>
<keyword evidence="3" id="KW-0812">Transmembrane</keyword>
<dbReference type="RefSeq" id="WP_243469721.1">
    <property type="nucleotide sequence ID" value="NZ_FMUH01000002.1"/>
</dbReference>
<evidence type="ECO:0000256" key="2">
    <source>
        <dbReference type="SAM" id="MobiDB-lite"/>
    </source>
</evidence>
<protein>
    <submittedName>
        <fullName evidence="5">Transcriptional attenuator, LytR family</fullName>
    </submittedName>
</protein>
<evidence type="ECO:0000313" key="6">
    <source>
        <dbReference type="Proteomes" id="UP000198981"/>
    </source>
</evidence>
<evidence type="ECO:0000256" key="1">
    <source>
        <dbReference type="ARBA" id="ARBA00006068"/>
    </source>
</evidence>
<feature type="region of interest" description="Disordered" evidence="2">
    <location>
        <begin position="565"/>
        <end position="598"/>
    </location>
</feature>
<feature type="compositionally biased region" description="Basic and acidic residues" evidence="2">
    <location>
        <begin position="1"/>
        <end position="19"/>
    </location>
</feature>
<comment type="similarity">
    <text evidence="1">Belongs to the LytR/CpsA/Psr (LCP) family.</text>
</comment>
<dbReference type="NCBIfam" id="TIGR00350">
    <property type="entry name" value="lytR_cpsA_psr"/>
    <property type="match status" value="1"/>
</dbReference>
<dbReference type="Proteomes" id="UP000198981">
    <property type="component" value="Unassembled WGS sequence"/>
</dbReference>
<evidence type="ECO:0000259" key="4">
    <source>
        <dbReference type="Pfam" id="PF03816"/>
    </source>
</evidence>
<feature type="compositionally biased region" description="Basic and acidic residues" evidence="2">
    <location>
        <begin position="94"/>
        <end position="119"/>
    </location>
</feature>
<dbReference type="Gene3D" id="3.40.630.190">
    <property type="entry name" value="LCP protein"/>
    <property type="match status" value="1"/>
</dbReference>
<sequence length="627" mass="64377">MTDRPDPREPDDRTTRIPRADAAPVLPPVPGGPGSAAEPRRRRRAEGGTDPELAARARAAAGLPPVAPTPSTQTRRPSAEQDATTRLAPVPAASREEDAARGEQVAGRREEASARREDAGPVASGPGRARSFRRAAGLTVLGAVVPGAGLLAAGWRRTGVAVLAVFVVLLGGLVWLATAGQRTAVRAAVSPQVLLGVMVGVGVLALLWIAVVVLGYRLLVPRRLSPLQRGAGGLLVLALVAGVATPAVAAVRLADAQRDLVDTVFADGESATVQEPADPVNPFGDKERVNVLLLGGDGGEGRDGVRTDTVIVASIETATGATTLFSLPRNLEDLPFPAGTRLAELFPDGFDAGEESESLLNAVYRNGPALYPDALGAPSDNPGADWLKLGVGEALGLPIDYYVLVNLDGFSQLVDALGGITVNVNYYVPVGGEPSIGTLPDAYIAPGPDQEMDGATALAFARGRFGLTDYQRMDRQRCVLDAIVAAADPVTLLTRYQQLAATTSDIVSTDVPQAVLDDFVDLAFLVKDAGIRSVVFDDTVITPAYPDYDAVRALVQQALGAAPASAPASGAPSSSAAPTTAAPTTTAPTSGAPASSSAPVADVADACAYDPVAAQAAIDAGEPPTKR</sequence>
<dbReference type="InterPro" id="IPR004474">
    <property type="entry name" value="LytR_CpsA_psr"/>
</dbReference>
<keyword evidence="3" id="KW-1133">Transmembrane helix</keyword>
<evidence type="ECO:0000313" key="5">
    <source>
        <dbReference type="EMBL" id="SCX43241.1"/>
    </source>
</evidence>
<proteinExistence type="inferred from homology"/>